<feature type="DNA-binding region" description="H-T-H motif" evidence="5">
    <location>
        <begin position="45"/>
        <end position="64"/>
    </location>
</feature>
<dbReference type="InterPro" id="IPR009057">
    <property type="entry name" value="Homeodomain-like_sf"/>
</dbReference>
<comment type="caution">
    <text evidence="7">The sequence shown here is derived from an EMBL/GenBank/DDBJ whole genome shotgun (WGS) entry which is preliminary data.</text>
</comment>
<dbReference type="GO" id="GO:0003677">
    <property type="term" value="F:DNA binding"/>
    <property type="evidence" value="ECO:0007669"/>
    <property type="project" value="UniProtKB-UniRule"/>
</dbReference>
<accession>A0AA40SRW5</accession>
<reference evidence="7 8" key="1">
    <citation type="submission" date="2020-08" db="EMBL/GenBank/DDBJ databases">
        <title>Sequencing the genomes of 1000 actinobacteria strains.</title>
        <authorList>
            <person name="Klenk H.-P."/>
        </authorList>
    </citation>
    <scope>NUCLEOTIDE SEQUENCE [LARGE SCALE GENOMIC DNA]</scope>
    <source>
        <strain evidence="7 8">DSM 19600</strain>
    </source>
</reference>
<sequence>MTTSANPAKPTRKPRGAYAKTAEKRAAILDAALEVFAESGFRSGSLREVSQRVGMSEAGLLHHFRSKTALLEAVLEHRDEKARGLVPVDSPDGMEVLRSLVDLAAHNASIPGVVELYTTLSAEATSPDHPAHAYFARRYDFTREKVERAFLALLADGRLRPGIDPRRAAIAVIALMDGLQVQWLLDRDVVDMSDELRQVFSLFVDGDWDAAASDPSQPAARAGD</sequence>
<dbReference type="InterPro" id="IPR001647">
    <property type="entry name" value="HTH_TetR"/>
</dbReference>
<dbReference type="PRINTS" id="PR00455">
    <property type="entry name" value="HTHTETR"/>
</dbReference>
<dbReference type="PROSITE" id="PS50977">
    <property type="entry name" value="HTH_TETR_2"/>
    <property type="match status" value="1"/>
</dbReference>
<keyword evidence="2" id="KW-0805">Transcription regulation</keyword>
<dbReference type="PANTHER" id="PTHR47506">
    <property type="entry name" value="TRANSCRIPTIONAL REGULATORY PROTEIN"/>
    <property type="match status" value="1"/>
</dbReference>
<keyword evidence="8" id="KW-1185">Reference proteome</keyword>
<evidence type="ECO:0000259" key="6">
    <source>
        <dbReference type="PROSITE" id="PS50977"/>
    </source>
</evidence>
<protein>
    <submittedName>
        <fullName evidence="7">AcrR family transcriptional regulator</fullName>
    </submittedName>
</protein>
<dbReference type="Gene3D" id="1.10.357.10">
    <property type="entry name" value="Tetracycline Repressor, domain 2"/>
    <property type="match status" value="1"/>
</dbReference>
<dbReference type="AlphaFoldDB" id="A0AA40SRW5"/>
<dbReference type="InterPro" id="IPR036271">
    <property type="entry name" value="Tet_transcr_reg_TetR-rel_C_sf"/>
</dbReference>
<dbReference type="Pfam" id="PF00440">
    <property type="entry name" value="TetR_N"/>
    <property type="match status" value="1"/>
</dbReference>
<evidence type="ECO:0000313" key="7">
    <source>
        <dbReference type="EMBL" id="MBB4141263.1"/>
    </source>
</evidence>
<keyword evidence="4" id="KW-0804">Transcription</keyword>
<proteinExistence type="predicted"/>
<dbReference type="EMBL" id="JACIFH010000001">
    <property type="protein sequence ID" value="MBB4141263.1"/>
    <property type="molecule type" value="Genomic_DNA"/>
</dbReference>
<evidence type="ECO:0000256" key="5">
    <source>
        <dbReference type="PROSITE-ProRule" id="PRU00335"/>
    </source>
</evidence>
<dbReference type="Proteomes" id="UP000549113">
    <property type="component" value="Unassembled WGS sequence"/>
</dbReference>
<evidence type="ECO:0000256" key="2">
    <source>
        <dbReference type="ARBA" id="ARBA00023015"/>
    </source>
</evidence>
<evidence type="ECO:0000256" key="3">
    <source>
        <dbReference type="ARBA" id="ARBA00023125"/>
    </source>
</evidence>
<dbReference type="SUPFAM" id="SSF46689">
    <property type="entry name" value="Homeodomain-like"/>
    <property type="match status" value="1"/>
</dbReference>
<dbReference type="RefSeq" id="WP_183500758.1">
    <property type="nucleotide sequence ID" value="NZ_BAABCO010000003.1"/>
</dbReference>
<feature type="domain" description="HTH tetR-type" evidence="6">
    <location>
        <begin position="22"/>
        <end position="82"/>
    </location>
</feature>
<keyword evidence="3 5" id="KW-0238">DNA-binding</keyword>
<evidence type="ECO:0000313" key="8">
    <source>
        <dbReference type="Proteomes" id="UP000549113"/>
    </source>
</evidence>
<dbReference type="PANTHER" id="PTHR47506:SF6">
    <property type="entry name" value="HTH-TYPE TRANSCRIPTIONAL REPRESSOR NEMR"/>
    <property type="match status" value="1"/>
</dbReference>
<dbReference type="SUPFAM" id="SSF48498">
    <property type="entry name" value="Tetracyclin repressor-like, C-terminal domain"/>
    <property type="match status" value="1"/>
</dbReference>
<name>A0AA40SRW5_9MICO</name>
<evidence type="ECO:0000256" key="1">
    <source>
        <dbReference type="ARBA" id="ARBA00022491"/>
    </source>
</evidence>
<keyword evidence="1" id="KW-0678">Repressor</keyword>
<dbReference type="Pfam" id="PF13977">
    <property type="entry name" value="TetR_C_6"/>
    <property type="match status" value="1"/>
</dbReference>
<dbReference type="InterPro" id="IPR039538">
    <property type="entry name" value="BetI_C"/>
</dbReference>
<evidence type="ECO:0000256" key="4">
    <source>
        <dbReference type="ARBA" id="ARBA00023163"/>
    </source>
</evidence>
<organism evidence="7 8">
    <name type="scientific">Microbacterium invictum</name>
    <dbReference type="NCBI Taxonomy" id="515415"/>
    <lineage>
        <taxon>Bacteria</taxon>
        <taxon>Bacillati</taxon>
        <taxon>Actinomycetota</taxon>
        <taxon>Actinomycetes</taxon>
        <taxon>Micrococcales</taxon>
        <taxon>Microbacteriaceae</taxon>
        <taxon>Microbacterium</taxon>
    </lineage>
</organism>
<gene>
    <name evidence="7" type="ORF">BKA10_003057</name>
</gene>